<keyword evidence="3" id="KW-1185">Reference proteome</keyword>
<gene>
    <name evidence="2" type="ORF">FRZ67_21035</name>
</gene>
<accession>A0A5B8VDW3</accession>
<keyword evidence="1" id="KW-1133">Transmembrane helix</keyword>
<feature type="transmembrane region" description="Helical" evidence="1">
    <location>
        <begin position="6"/>
        <end position="22"/>
    </location>
</feature>
<protein>
    <submittedName>
        <fullName evidence="2">Uncharacterized protein</fullName>
    </submittedName>
</protein>
<evidence type="ECO:0000313" key="3">
    <source>
        <dbReference type="Proteomes" id="UP000321533"/>
    </source>
</evidence>
<name>A0A5B8VDW3_9BACT</name>
<evidence type="ECO:0000256" key="1">
    <source>
        <dbReference type="SAM" id="Phobius"/>
    </source>
</evidence>
<keyword evidence="1" id="KW-0812">Transmembrane</keyword>
<evidence type="ECO:0000313" key="2">
    <source>
        <dbReference type="EMBL" id="QEC69664.1"/>
    </source>
</evidence>
<dbReference type="OrthoDB" id="791543at2"/>
<dbReference type="RefSeq" id="WP_147192540.1">
    <property type="nucleotide sequence ID" value="NZ_CP042435.1"/>
</dbReference>
<dbReference type="EMBL" id="CP042435">
    <property type="protein sequence ID" value="QEC69664.1"/>
    <property type="molecule type" value="Genomic_DNA"/>
</dbReference>
<dbReference type="KEGG" id="pgin:FRZ67_21035"/>
<reference evidence="2 3" key="1">
    <citation type="journal article" date="2016" name="Int. J. Syst. Evol. Microbiol.">
        <title>Panacibacter ginsenosidivorans gen. nov., sp. nov., with ginsenoside converting activity isolated from soil of a ginseng field.</title>
        <authorList>
            <person name="Siddiqi M.Z."/>
            <person name="Muhammad Shafi S."/>
            <person name="Choi K.D."/>
            <person name="Im W.T."/>
        </authorList>
    </citation>
    <scope>NUCLEOTIDE SEQUENCE [LARGE SCALE GENOMIC DNA]</scope>
    <source>
        <strain evidence="2 3">Gsoil1550</strain>
    </source>
</reference>
<dbReference type="AlphaFoldDB" id="A0A5B8VDW3"/>
<keyword evidence="1" id="KW-0472">Membrane</keyword>
<proteinExistence type="predicted"/>
<sequence>MKKNLIIAGIVAATVVIGLIAYKPIKQALTERPVEKSIAFSVYRANNYTSDAYNQTSAQVHIIVEKVSKHSRTIVWEKTMDAKLLKQYPSADQAMSQKIIVPGILDKKEHLEVKYVLIYDSKGSQLEMQDGTVVSTGAKSGRLDITI</sequence>
<dbReference type="Proteomes" id="UP000321533">
    <property type="component" value="Chromosome"/>
</dbReference>
<organism evidence="2 3">
    <name type="scientific">Panacibacter ginsenosidivorans</name>
    <dbReference type="NCBI Taxonomy" id="1813871"/>
    <lineage>
        <taxon>Bacteria</taxon>
        <taxon>Pseudomonadati</taxon>
        <taxon>Bacteroidota</taxon>
        <taxon>Chitinophagia</taxon>
        <taxon>Chitinophagales</taxon>
        <taxon>Chitinophagaceae</taxon>
        <taxon>Panacibacter</taxon>
    </lineage>
</organism>